<evidence type="ECO:0000256" key="1">
    <source>
        <dbReference type="PROSITE-ProRule" id="PRU10112"/>
    </source>
</evidence>
<sequence>WRQGSARILEGMVGGTHPVYDKETDGSAAHIPLEIPYFISETPEPEKSPAASNPTPFIKTSENGSALKEPQSPKGELKSALKSTTKQTVDKMLNSISASGCAPYRVVLGSLREKLISTRFVMEELMAGNTPSEDLKSEVFGSIQDFTESLLVTLGLRRWGEEGRSLWDWVAPGILAEGRCWTPSAVLAAFGFQLMKLDMRQESTRHTKALDTITNYLGLGSYVSWDEPKRIEWLSSELNGRRPLIAPVMDMPDDVKEVLDTFKCAAELGSSAIGAYVISMASNASDVLAVELLQREARMKYQSDTAFGASCDYGPIRVVPLFETLSDLAGCANSLRTLFSTEWYRKHLSDSHDDHQEVMLGYSDSGKDAGRMAASWELFKAQERIVQVCNEFGVKITLFHGRGGSLARGGGPMYMAIKSQPPGSIQGKLRLTEQGEMIQAKFGISPQVAMRQLEIYTTATLLAYRSVVYENPDFLRYFHEATPEGELGNLNIGSRPTHRKTGGPPSVTSIRAIPWIFAWQQTRFALPAWLGVGSALSAAIESGNLEVLQDMYLHWPFFQSLIDLIEMVLAKADLRIAKYYDETLIQDPSLSALGGTLRERFKETVASVMAITNHSKLTQNNRTLRRLISTRNPYIDIVNILQAEVLKSLRQDPGNKSLRDALLITINGIAAGMRNTG</sequence>
<feature type="compositionally biased region" description="Polar residues" evidence="2">
    <location>
        <begin position="50"/>
        <end position="64"/>
    </location>
</feature>
<dbReference type="GO" id="GO:0006099">
    <property type="term" value="P:tricarboxylic acid cycle"/>
    <property type="evidence" value="ECO:0007669"/>
    <property type="project" value="InterPro"/>
</dbReference>
<evidence type="ECO:0008006" key="5">
    <source>
        <dbReference type="Google" id="ProtNLM"/>
    </source>
</evidence>
<dbReference type="PANTHER" id="PTHR30523">
    <property type="entry name" value="PHOSPHOENOLPYRUVATE CARBOXYLASE"/>
    <property type="match status" value="1"/>
</dbReference>
<organism evidence="3 4">
    <name type="scientific">Cymbomonas tetramitiformis</name>
    <dbReference type="NCBI Taxonomy" id="36881"/>
    <lineage>
        <taxon>Eukaryota</taxon>
        <taxon>Viridiplantae</taxon>
        <taxon>Chlorophyta</taxon>
        <taxon>Pyramimonadophyceae</taxon>
        <taxon>Pyramimonadales</taxon>
        <taxon>Pyramimonadaceae</taxon>
        <taxon>Cymbomonas</taxon>
    </lineage>
</organism>
<keyword evidence="4" id="KW-1185">Reference proteome</keyword>
<gene>
    <name evidence="3" type="ORF">CYMTET_48992</name>
</gene>
<dbReference type="InterPro" id="IPR033129">
    <property type="entry name" value="PEPCASE_His_AS"/>
</dbReference>
<dbReference type="GO" id="GO:0005829">
    <property type="term" value="C:cytosol"/>
    <property type="evidence" value="ECO:0007669"/>
    <property type="project" value="TreeGrafter"/>
</dbReference>
<dbReference type="InterPro" id="IPR015813">
    <property type="entry name" value="Pyrv/PenolPyrv_kinase-like_dom"/>
</dbReference>
<dbReference type="PANTHER" id="PTHR30523:SF6">
    <property type="entry name" value="PHOSPHOENOLPYRUVATE CARBOXYLASE"/>
    <property type="match status" value="1"/>
</dbReference>
<dbReference type="InterPro" id="IPR021135">
    <property type="entry name" value="PEP_COase"/>
</dbReference>
<feature type="active site" evidence="1">
    <location>
        <position position="367"/>
    </location>
</feature>
<dbReference type="SUPFAM" id="SSF51621">
    <property type="entry name" value="Phosphoenolpyruvate/pyruvate domain"/>
    <property type="match status" value="1"/>
</dbReference>
<dbReference type="EMBL" id="LGRX02033440">
    <property type="protein sequence ID" value="KAK3241242.1"/>
    <property type="molecule type" value="Genomic_DNA"/>
</dbReference>
<dbReference type="GO" id="GO:0008964">
    <property type="term" value="F:phosphoenolpyruvate carboxylase activity"/>
    <property type="evidence" value="ECO:0007669"/>
    <property type="project" value="InterPro"/>
</dbReference>
<dbReference type="PROSITE" id="PS00393">
    <property type="entry name" value="PEPCASE_2"/>
    <property type="match status" value="1"/>
</dbReference>
<feature type="region of interest" description="Disordered" evidence="2">
    <location>
        <begin position="41"/>
        <end position="80"/>
    </location>
</feature>
<name>A0AAE0BT33_9CHLO</name>
<proteinExistence type="predicted"/>
<dbReference type="GO" id="GO:0015977">
    <property type="term" value="P:carbon fixation"/>
    <property type="evidence" value="ECO:0007669"/>
    <property type="project" value="InterPro"/>
</dbReference>
<reference evidence="3 4" key="1">
    <citation type="journal article" date="2015" name="Genome Biol. Evol.">
        <title>Comparative Genomics of a Bacterivorous Green Alga Reveals Evolutionary Causalities and Consequences of Phago-Mixotrophic Mode of Nutrition.</title>
        <authorList>
            <person name="Burns J.A."/>
            <person name="Paasch A."/>
            <person name="Narechania A."/>
            <person name="Kim E."/>
        </authorList>
    </citation>
    <scope>NUCLEOTIDE SEQUENCE [LARGE SCALE GENOMIC DNA]</scope>
    <source>
        <strain evidence="3 4">PLY_AMNH</strain>
    </source>
</reference>
<evidence type="ECO:0000256" key="2">
    <source>
        <dbReference type="SAM" id="MobiDB-lite"/>
    </source>
</evidence>
<accession>A0AAE0BT33</accession>
<evidence type="ECO:0000313" key="4">
    <source>
        <dbReference type="Proteomes" id="UP001190700"/>
    </source>
</evidence>
<dbReference type="Proteomes" id="UP001190700">
    <property type="component" value="Unassembled WGS sequence"/>
</dbReference>
<dbReference type="AlphaFoldDB" id="A0AAE0BT33"/>
<evidence type="ECO:0000313" key="3">
    <source>
        <dbReference type="EMBL" id="KAK3241242.1"/>
    </source>
</evidence>
<comment type="caution">
    <text evidence="3">The sequence shown here is derived from an EMBL/GenBank/DDBJ whole genome shotgun (WGS) entry which is preliminary data.</text>
</comment>
<dbReference type="PRINTS" id="PR00150">
    <property type="entry name" value="PEPCARBXLASE"/>
</dbReference>
<feature type="non-terminal residue" evidence="3">
    <location>
        <position position="1"/>
    </location>
</feature>
<protein>
    <recommendedName>
        <fullName evidence="5">Phosphoenolpyruvate carboxylase</fullName>
    </recommendedName>
</protein>
<dbReference type="Pfam" id="PF00311">
    <property type="entry name" value="PEPcase"/>
    <property type="match status" value="2"/>
</dbReference>
<dbReference type="Gene3D" id="1.20.1440.90">
    <property type="entry name" value="Phosphoenolpyruvate/pyruvate domain"/>
    <property type="match status" value="1"/>
</dbReference>